<dbReference type="Proteomes" id="UP000176678">
    <property type="component" value="Unassembled WGS sequence"/>
</dbReference>
<reference evidence="1 2" key="1">
    <citation type="journal article" date="2016" name="Nat. Commun.">
        <title>Thousands of microbial genomes shed light on interconnected biogeochemical processes in an aquifer system.</title>
        <authorList>
            <person name="Anantharaman K."/>
            <person name="Brown C.T."/>
            <person name="Hug L.A."/>
            <person name="Sharon I."/>
            <person name="Castelle C.J."/>
            <person name="Probst A.J."/>
            <person name="Thomas B.C."/>
            <person name="Singh A."/>
            <person name="Wilkins M.J."/>
            <person name="Karaoz U."/>
            <person name="Brodie E.L."/>
            <person name="Williams K.H."/>
            <person name="Hubbard S.S."/>
            <person name="Banfield J.F."/>
        </authorList>
    </citation>
    <scope>NUCLEOTIDE SEQUENCE [LARGE SCALE GENOMIC DNA]</scope>
</reference>
<dbReference type="AlphaFoldDB" id="A0A1F7VHE3"/>
<name>A0A1F7VHE3_9BACT</name>
<sequence length="85" mass="9530">MQKQAGKKIPSDFSTDEEIRRLVIARLKTTSPDTIKCIGNEGSFTRDQLIEHVQAGDEIGETIERVEMEWLRALKSGIVSEILTA</sequence>
<dbReference type="STRING" id="1802410.A3H75_01385"/>
<gene>
    <name evidence="1" type="ORF">A3H75_01385</name>
</gene>
<organism evidence="1 2">
    <name type="scientific">Candidatus Uhrbacteria bacterium RIFCSPLOWO2_02_FULL_51_9</name>
    <dbReference type="NCBI Taxonomy" id="1802410"/>
    <lineage>
        <taxon>Bacteria</taxon>
        <taxon>Candidatus Uhriibacteriota</taxon>
    </lineage>
</organism>
<evidence type="ECO:0000313" key="2">
    <source>
        <dbReference type="Proteomes" id="UP000176678"/>
    </source>
</evidence>
<comment type="caution">
    <text evidence="1">The sequence shown here is derived from an EMBL/GenBank/DDBJ whole genome shotgun (WGS) entry which is preliminary data.</text>
</comment>
<accession>A0A1F7VHE3</accession>
<evidence type="ECO:0000313" key="1">
    <source>
        <dbReference type="EMBL" id="OGL89434.1"/>
    </source>
</evidence>
<dbReference type="EMBL" id="MGES01000003">
    <property type="protein sequence ID" value="OGL89434.1"/>
    <property type="molecule type" value="Genomic_DNA"/>
</dbReference>
<proteinExistence type="predicted"/>
<protein>
    <submittedName>
        <fullName evidence="1">Uncharacterized protein</fullName>
    </submittedName>
</protein>